<comment type="caution">
    <text evidence="1">The sequence shown here is derived from an EMBL/GenBank/DDBJ whole genome shotgun (WGS) entry which is preliminary data.</text>
</comment>
<dbReference type="OrthoDB" id="963481at2"/>
<proteinExistence type="predicted"/>
<dbReference type="Proteomes" id="UP000261284">
    <property type="component" value="Unassembled WGS sequence"/>
</dbReference>
<dbReference type="EMBL" id="QTJU01000001">
    <property type="protein sequence ID" value="RFM30097.1"/>
    <property type="molecule type" value="Genomic_DNA"/>
</dbReference>
<accession>A0A3E1NQB9</accession>
<evidence type="ECO:0000313" key="1">
    <source>
        <dbReference type="EMBL" id="RFM30097.1"/>
    </source>
</evidence>
<name>A0A3E1NQB9_9BACT</name>
<reference evidence="1 2" key="1">
    <citation type="submission" date="2018-08" db="EMBL/GenBank/DDBJ databases">
        <title>Chitinophagaceae sp. K23C18032701, a novel bacterium isolated from forest soil.</title>
        <authorList>
            <person name="Wang C."/>
        </authorList>
    </citation>
    <scope>NUCLEOTIDE SEQUENCE [LARGE SCALE GENOMIC DNA]</scope>
    <source>
        <strain evidence="1 2">K23C18032701</strain>
    </source>
</reference>
<evidence type="ECO:0000313" key="2">
    <source>
        <dbReference type="Proteomes" id="UP000261284"/>
    </source>
</evidence>
<keyword evidence="2" id="KW-1185">Reference proteome</keyword>
<organism evidence="1 2">
    <name type="scientific">Deminuibacter soli</name>
    <dbReference type="NCBI Taxonomy" id="2291815"/>
    <lineage>
        <taxon>Bacteria</taxon>
        <taxon>Pseudomonadati</taxon>
        <taxon>Bacteroidota</taxon>
        <taxon>Chitinophagia</taxon>
        <taxon>Chitinophagales</taxon>
        <taxon>Chitinophagaceae</taxon>
        <taxon>Deminuibacter</taxon>
    </lineage>
</organism>
<protein>
    <submittedName>
        <fullName evidence="1">Uncharacterized protein</fullName>
    </submittedName>
</protein>
<sequence>MATSVPDISQILSEVESQIGTLAQSTVSNFKDQAIADGKTLLNDVKNDVSRWTFLLSTGQLKIAEFEFLVGSQRTLVKMISLEQAGLAELRVLHFAEGVLNIVIDVVLKTVVGNAIPIPVPKVNLA</sequence>
<dbReference type="AlphaFoldDB" id="A0A3E1NQB9"/>
<dbReference type="RefSeq" id="WP_116845853.1">
    <property type="nucleotide sequence ID" value="NZ_QTJU01000001.1"/>
</dbReference>
<gene>
    <name evidence="1" type="ORF">DXN05_03745</name>
</gene>